<feature type="region of interest" description="Disordered" evidence="1">
    <location>
        <begin position="1"/>
        <end position="58"/>
    </location>
</feature>
<proteinExistence type="predicted"/>
<sequence>MTAEKPPPSPSIKKIRARKASNLERSIMLRREANLTASSGQLDLTTTGRPRPKSSPKTVSFAACIEEIPLSPRSFSSDTSLHTLRHQPADGTWGSRAYVPGSGIEKPLTESKSRDDSISGSESIESISKFEKSETVWFETNQLDTKENLKSLGSGHTQTYLDTNLNKQAEALLKAKLFEEESRRYGVNYFDISAANEDGDDHQSITKSVIVDDNAILNTRTVDHSEKNKLEPRFQGDGRATLEKYVPTSPISEPDDPANKSTTKRESLKQESQTGFDEYINRSQEIHSNPMYAESQHSNRTRDSNMTSETPALPDARLAASCESESMTSAQQPIFHQSIYDFYDKDEMTFPPVEESRKRLPHDRAFRPAHFQSSSSLRRLGTAQSRPSKDSPSKPRAVLRPRKATIILRPHLAPRQGDLYRSGGLGVSTATTPSNIGSRSTWDYDHLDDRWFPESHRLGSSADLNREMSRVRKFHDCRRLPNTGGRGTHEIDGNGPIQTRVLFNKNGWFPVSTTGAQKLKYGEISSRIKRHWHDQWYREVTERNAKSEVKEKVKICILFLKKVTN</sequence>
<feature type="compositionally biased region" description="Pro residues" evidence="1">
    <location>
        <begin position="1"/>
        <end position="10"/>
    </location>
</feature>
<keyword evidence="3" id="KW-1185">Reference proteome</keyword>
<feature type="compositionally biased region" description="Polar residues" evidence="1">
    <location>
        <begin position="270"/>
        <end position="287"/>
    </location>
</feature>
<dbReference type="Proteomes" id="UP000735302">
    <property type="component" value="Unassembled WGS sequence"/>
</dbReference>
<feature type="region of interest" description="Disordered" evidence="1">
    <location>
        <begin position="222"/>
        <end position="310"/>
    </location>
</feature>
<feature type="compositionally biased region" description="Basic and acidic residues" evidence="1">
    <location>
        <begin position="107"/>
        <end position="117"/>
    </location>
</feature>
<comment type="caution">
    <text evidence="2">The sequence shown here is derived from an EMBL/GenBank/DDBJ whole genome shotgun (WGS) entry which is preliminary data.</text>
</comment>
<dbReference type="AlphaFoldDB" id="A0AAV4ASH2"/>
<protein>
    <submittedName>
        <fullName evidence="2">Uncharacterized protein</fullName>
    </submittedName>
</protein>
<feature type="region of interest" description="Disordered" evidence="1">
    <location>
        <begin position="75"/>
        <end position="125"/>
    </location>
</feature>
<reference evidence="2 3" key="1">
    <citation type="journal article" date="2021" name="Elife">
        <title>Chloroplast acquisition without the gene transfer in kleptoplastic sea slugs, Plakobranchus ocellatus.</title>
        <authorList>
            <person name="Maeda T."/>
            <person name="Takahashi S."/>
            <person name="Yoshida T."/>
            <person name="Shimamura S."/>
            <person name="Takaki Y."/>
            <person name="Nagai Y."/>
            <person name="Toyoda A."/>
            <person name="Suzuki Y."/>
            <person name="Arimoto A."/>
            <person name="Ishii H."/>
            <person name="Satoh N."/>
            <person name="Nishiyama T."/>
            <person name="Hasebe M."/>
            <person name="Maruyama T."/>
            <person name="Minagawa J."/>
            <person name="Obokata J."/>
            <person name="Shigenobu S."/>
        </authorList>
    </citation>
    <scope>NUCLEOTIDE SEQUENCE [LARGE SCALE GENOMIC DNA]</scope>
</reference>
<organism evidence="2 3">
    <name type="scientific">Plakobranchus ocellatus</name>
    <dbReference type="NCBI Taxonomy" id="259542"/>
    <lineage>
        <taxon>Eukaryota</taxon>
        <taxon>Metazoa</taxon>
        <taxon>Spiralia</taxon>
        <taxon>Lophotrochozoa</taxon>
        <taxon>Mollusca</taxon>
        <taxon>Gastropoda</taxon>
        <taxon>Heterobranchia</taxon>
        <taxon>Euthyneura</taxon>
        <taxon>Panpulmonata</taxon>
        <taxon>Sacoglossa</taxon>
        <taxon>Placobranchoidea</taxon>
        <taxon>Plakobranchidae</taxon>
        <taxon>Plakobranchus</taxon>
    </lineage>
</organism>
<evidence type="ECO:0000313" key="3">
    <source>
        <dbReference type="Proteomes" id="UP000735302"/>
    </source>
</evidence>
<evidence type="ECO:0000313" key="2">
    <source>
        <dbReference type="EMBL" id="GFO09279.1"/>
    </source>
</evidence>
<evidence type="ECO:0000256" key="1">
    <source>
        <dbReference type="SAM" id="MobiDB-lite"/>
    </source>
</evidence>
<name>A0AAV4ASH2_9GAST</name>
<accession>A0AAV4ASH2</accession>
<feature type="compositionally biased region" description="Polar residues" evidence="1">
    <location>
        <begin position="35"/>
        <end position="48"/>
    </location>
</feature>
<feature type="compositionally biased region" description="Basic and acidic residues" evidence="1">
    <location>
        <begin position="222"/>
        <end position="242"/>
    </location>
</feature>
<dbReference type="EMBL" id="BLXT01004061">
    <property type="protein sequence ID" value="GFO09279.1"/>
    <property type="molecule type" value="Genomic_DNA"/>
</dbReference>
<gene>
    <name evidence="2" type="ORF">PoB_003578400</name>
</gene>
<feature type="compositionally biased region" description="Basic and acidic residues" evidence="1">
    <location>
        <begin position="354"/>
        <end position="366"/>
    </location>
</feature>
<feature type="region of interest" description="Disordered" evidence="1">
    <location>
        <begin position="354"/>
        <end position="402"/>
    </location>
</feature>